<reference evidence="2 3" key="1">
    <citation type="submission" date="2016-03" db="EMBL/GenBank/DDBJ databases">
        <title>Draft genome sequence of Acetobacter malorum CECT 7742, a strain isolated from strawberry vinegar.</title>
        <authorList>
            <person name="Sainz F."/>
            <person name="Mas A."/>
            <person name="Torija M.J."/>
        </authorList>
    </citation>
    <scope>NUCLEOTIDE SEQUENCE [LARGE SCALE GENOMIC DNA]</scope>
    <source>
        <strain evidence="2 3">CECT 7742</strain>
    </source>
</reference>
<evidence type="ECO:0000313" key="3">
    <source>
        <dbReference type="Proteomes" id="UP000077349"/>
    </source>
</evidence>
<organism evidence="2 3">
    <name type="scientific">Acetobacter malorum</name>
    <dbReference type="NCBI Taxonomy" id="178901"/>
    <lineage>
        <taxon>Bacteria</taxon>
        <taxon>Pseudomonadati</taxon>
        <taxon>Pseudomonadota</taxon>
        <taxon>Alphaproteobacteria</taxon>
        <taxon>Acetobacterales</taxon>
        <taxon>Acetobacteraceae</taxon>
        <taxon>Acetobacter</taxon>
    </lineage>
</organism>
<evidence type="ECO:0000256" key="1">
    <source>
        <dbReference type="SAM" id="MobiDB-lite"/>
    </source>
</evidence>
<comment type="caution">
    <text evidence="2">The sequence shown here is derived from an EMBL/GenBank/DDBJ whole genome shotgun (WGS) entry which is preliminary data.</text>
</comment>
<evidence type="ECO:0000313" key="2">
    <source>
        <dbReference type="EMBL" id="OAG74985.1"/>
    </source>
</evidence>
<proteinExistence type="predicted"/>
<protein>
    <submittedName>
        <fullName evidence="2">Uncharacterized protein</fullName>
    </submittedName>
</protein>
<feature type="region of interest" description="Disordered" evidence="1">
    <location>
        <begin position="139"/>
        <end position="169"/>
    </location>
</feature>
<name>A0A177G6L2_9PROT</name>
<feature type="compositionally biased region" description="Polar residues" evidence="1">
    <location>
        <begin position="144"/>
        <end position="159"/>
    </location>
</feature>
<accession>A0A177G6L2</accession>
<dbReference type="AlphaFoldDB" id="A0A177G6L2"/>
<sequence>MVEVVSTQRKKVIILASCGQPLPQDSASGLPPMAAAGAELSHARQHTPTGVSWSQPLAGWQVSWLAASPLSKPFPEKHNLQWTERLAPGMLSHTAYSCGDSPGLRPERPAPGSLFIPLCGGNHHRRCLIASPRRVNHPKDTVRRTCNTPIRNDAAQAQKNAALRRRPRS</sequence>
<dbReference type="PATRIC" id="fig|178901.16.peg.4177"/>
<dbReference type="EMBL" id="LVHD01000182">
    <property type="protein sequence ID" value="OAG74985.1"/>
    <property type="molecule type" value="Genomic_DNA"/>
</dbReference>
<dbReference type="Proteomes" id="UP000077349">
    <property type="component" value="Unassembled WGS sequence"/>
</dbReference>
<gene>
    <name evidence="2" type="ORF">Amal_03853</name>
</gene>